<feature type="region of interest" description="Disordered" evidence="1">
    <location>
        <begin position="20"/>
        <end position="44"/>
    </location>
</feature>
<proteinExistence type="predicted"/>
<dbReference type="AlphaFoldDB" id="A0A7W7IQL4"/>
<dbReference type="Proteomes" id="UP000539957">
    <property type="component" value="Unassembled WGS sequence"/>
</dbReference>
<gene>
    <name evidence="2" type="ORF">HNP32_002466</name>
</gene>
<evidence type="ECO:0000313" key="3">
    <source>
        <dbReference type="Proteomes" id="UP000539957"/>
    </source>
</evidence>
<sequence length="44" mass="4844">MWRKADTAPLPAFRLSLTAASSAQSARNRNTSDAPIQEAKRDRS</sequence>
<feature type="compositionally biased region" description="Low complexity" evidence="1">
    <location>
        <begin position="20"/>
        <end position="32"/>
    </location>
</feature>
<evidence type="ECO:0000313" key="2">
    <source>
        <dbReference type="EMBL" id="MBB4798712.1"/>
    </source>
</evidence>
<organism evidence="2 3">
    <name type="scientific">Brevundimonas bullata</name>
    <dbReference type="NCBI Taxonomy" id="13160"/>
    <lineage>
        <taxon>Bacteria</taxon>
        <taxon>Pseudomonadati</taxon>
        <taxon>Pseudomonadota</taxon>
        <taxon>Alphaproteobacteria</taxon>
        <taxon>Caulobacterales</taxon>
        <taxon>Caulobacteraceae</taxon>
        <taxon>Brevundimonas</taxon>
    </lineage>
</organism>
<protein>
    <submittedName>
        <fullName evidence="2">Uncharacterized protein</fullName>
    </submittedName>
</protein>
<accession>A0A7W7IQL4</accession>
<evidence type="ECO:0000256" key="1">
    <source>
        <dbReference type="SAM" id="MobiDB-lite"/>
    </source>
</evidence>
<dbReference type="RefSeq" id="WP_260398479.1">
    <property type="nucleotide sequence ID" value="NZ_JACHKY010000004.1"/>
</dbReference>
<reference evidence="2 3" key="1">
    <citation type="submission" date="2020-08" db="EMBL/GenBank/DDBJ databases">
        <title>Functional genomics of gut bacteria from endangered species of beetles.</title>
        <authorList>
            <person name="Carlos-Shanley C."/>
        </authorList>
    </citation>
    <scope>NUCLEOTIDE SEQUENCE [LARGE SCALE GENOMIC DNA]</scope>
    <source>
        <strain evidence="2 3">S00123</strain>
    </source>
</reference>
<keyword evidence="3" id="KW-1185">Reference proteome</keyword>
<name>A0A7W7IQL4_9CAUL</name>
<dbReference type="EMBL" id="JACHKY010000004">
    <property type="protein sequence ID" value="MBB4798712.1"/>
    <property type="molecule type" value="Genomic_DNA"/>
</dbReference>
<comment type="caution">
    <text evidence="2">The sequence shown here is derived from an EMBL/GenBank/DDBJ whole genome shotgun (WGS) entry which is preliminary data.</text>
</comment>